<dbReference type="InterPro" id="IPR012340">
    <property type="entry name" value="NA-bd_OB-fold"/>
</dbReference>
<evidence type="ECO:0000256" key="1">
    <source>
        <dbReference type="ARBA" id="ARBA00023125"/>
    </source>
</evidence>
<protein>
    <recommendedName>
        <fullName evidence="2 3">Single-stranded DNA-binding protein</fullName>
        <shortName evidence="2">SSB</shortName>
    </recommendedName>
</protein>
<evidence type="ECO:0000256" key="4">
    <source>
        <dbReference type="SAM" id="MobiDB-lite"/>
    </source>
</evidence>
<evidence type="ECO:0000256" key="2">
    <source>
        <dbReference type="HAMAP-Rule" id="MF_00984"/>
    </source>
</evidence>
<dbReference type="HAMAP" id="MF_00984">
    <property type="entry name" value="SSB"/>
    <property type="match status" value="1"/>
</dbReference>
<dbReference type="AlphaFoldDB" id="A0A2M8QBN7"/>
<evidence type="ECO:0000313" key="6">
    <source>
        <dbReference type="Proteomes" id="UP000230790"/>
    </source>
</evidence>
<feature type="compositionally biased region" description="Basic and acidic residues" evidence="4">
    <location>
        <begin position="113"/>
        <end position="125"/>
    </location>
</feature>
<dbReference type="Gene3D" id="2.40.50.140">
    <property type="entry name" value="Nucleic acid-binding proteins"/>
    <property type="match status" value="1"/>
</dbReference>
<dbReference type="CDD" id="cd04496">
    <property type="entry name" value="SSB_OBF"/>
    <property type="match status" value="1"/>
</dbReference>
<dbReference type="Pfam" id="PF00436">
    <property type="entry name" value="SSB"/>
    <property type="match status" value="1"/>
</dbReference>
<keyword evidence="1 2" id="KW-0238">DNA-binding</keyword>
<comment type="caution">
    <text evidence="2">Lacks conserved residue(s) required for the propagation of feature annotation.</text>
</comment>
<dbReference type="SUPFAM" id="SSF50249">
    <property type="entry name" value="Nucleic acid-binding proteins"/>
    <property type="match status" value="1"/>
</dbReference>
<sequence>MYQSVTVVGRLGRDPEMRYMPSGEPVTSFSLATDRVWSDKDGQRQKETTWFRVSVFGKSAETVNQYLSKGKMVLVEGRLRVDPKTGGPAVFTRQDGTVGASFEIIANTVRFLSPRDEAESGHSESDSGDQPAEDIPF</sequence>
<evidence type="ECO:0000256" key="3">
    <source>
        <dbReference type="PIRNR" id="PIRNR002070"/>
    </source>
</evidence>
<reference evidence="5 6" key="1">
    <citation type="submission" date="2017-11" db="EMBL/GenBank/DDBJ databases">
        <title>Evolution of Phototrophy in the Chloroflexi Phylum Driven by Horizontal Gene Transfer.</title>
        <authorList>
            <person name="Ward L.M."/>
            <person name="Hemp J."/>
            <person name="Shih P.M."/>
            <person name="Mcglynn S.E."/>
            <person name="Fischer W."/>
        </authorList>
    </citation>
    <scope>NUCLEOTIDE SEQUENCE [LARGE SCALE GENOMIC DNA]</scope>
    <source>
        <strain evidence="5">JP3_7</strain>
    </source>
</reference>
<organism evidence="5 6">
    <name type="scientific">Candidatus Thermofonsia Clade 3 bacterium</name>
    <dbReference type="NCBI Taxonomy" id="2364212"/>
    <lineage>
        <taxon>Bacteria</taxon>
        <taxon>Bacillati</taxon>
        <taxon>Chloroflexota</taxon>
        <taxon>Candidatus Thermofontia</taxon>
        <taxon>Candidatus Thermofonsia Clade 3</taxon>
    </lineage>
</organism>
<dbReference type="GO" id="GO:0009295">
    <property type="term" value="C:nucleoid"/>
    <property type="evidence" value="ECO:0007669"/>
    <property type="project" value="TreeGrafter"/>
</dbReference>
<dbReference type="GO" id="GO:0003697">
    <property type="term" value="F:single-stranded DNA binding"/>
    <property type="evidence" value="ECO:0007669"/>
    <property type="project" value="UniProtKB-UniRule"/>
</dbReference>
<dbReference type="InterPro" id="IPR000424">
    <property type="entry name" value="Primosome_PriB/ssb"/>
</dbReference>
<dbReference type="GO" id="GO:0006260">
    <property type="term" value="P:DNA replication"/>
    <property type="evidence" value="ECO:0007669"/>
    <property type="project" value="InterPro"/>
</dbReference>
<evidence type="ECO:0000313" key="5">
    <source>
        <dbReference type="EMBL" id="PJF47204.1"/>
    </source>
</evidence>
<dbReference type="PANTHER" id="PTHR10302">
    <property type="entry name" value="SINGLE-STRANDED DNA-BINDING PROTEIN"/>
    <property type="match status" value="1"/>
</dbReference>
<dbReference type="PANTHER" id="PTHR10302:SF0">
    <property type="entry name" value="SINGLE-STRANDED DNA-BINDING PROTEIN, MITOCHONDRIAL"/>
    <property type="match status" value="1"/>
</dbReference>
<comment type="subunit">
    <text evidence="2">Homotetramer.</text>
</comment>
<proteinExistence type="inferred from homology"/>
<dbReference type="PIRSF" id="PIRSF002070">
    <property type="entry name" value="SSB"/>
    <property type="match status" value="1"/>
</dbReference>
<dbReference type="Proteomes" id="UP000230790">
    <property type="component" value="Unassembled WGS sequence"/>
</dbReference>
<dbReference type="PROSITE" id="PS50935">
    <property type="entry name" value="SSB"/>
    <property type="match status" value="1"/>
</dbReference>
<comment type="caution">
    <text evidence="5">The sequence shown here is derived from an EMBL/GenBank/DDBJ whole genome shotgun (WGS) entry which is preliminary data.</text>
</comment>
<gene>
    <name evidence="5" type="ORF">CUN48_09955</name>
</gene>
<name>A0A2M8QBN7_9CHLR</name>
<dbReference type="InterPro" id="IPR011344">
    <property type="entry name" value="ssDNA-bd"/>
</dbReference>
<dbReference type="EMBL" id="PGTN01000062">
    <property type="protein sequence ID" value="PJF47204.1"/>
    <property type="molecule type" value="Genomic_DNA"/>
</dbReference>
<dbReference type="NCBIfam" id="TIGR00621">
    <property type="entry name" value="ssb"/>
    <property type="match status" value="1"/>
</dbReference>
<accession>A0A2M8QBN7</accession>
<feature type="region of interest" description="Disordered" evidence="4">
    <location>
        <begin position="113"/>
        <end position="137"/>
    </location>
</feature>